<proteinExistence type="predicted"/>
<sequence length="326" mass="35477">MSSHLAWAMVCRLFASGKPVLRATLTPGELAVIEALGRAIKPATTDQSFVLCPACMQHRVQVWGNGQGGRAGRCPECGLVEIEADDGKALMLDETWFQQKLRLALEIESRDAPISIADGVWRLGDARRAPVVLARDVMRVWREPTLLDRVRVVGSDVRLIAPRPFDSSATPFGAGVQWLVLDERFAFYGGGISFIDGGAMADPTLASDPATPVHGPFSADFRWVTLDGETAPIRCTDAQAAIFRALWSFKGVEVTAEQIMRRAGLDSDKPIDLFKAKAHAEAKRTYQTLVVTQQRAGLYAMPCASSKASATPPQINKVQQKEAAMK</sequence>
<accession>A0A975H2M3</accession>
<keyword evidence="3" id="KW-1185">Reference proteome</keyword>
<evidence type="ECO:0000313" key="3">
    <source>
        <dbReference type="Proteomes" id="UP000663903"/>
    </source>
</evidence>
<organism evidence="2 3">
    <name type="scientific">Ottowia testudinis</name>
    <dbReference type="NCBI Taxonomy" id="2816950"/>
    <lineage>
        <taxon>Bacteria</taxon>
        <taxon>Pseudomonadati</taxon>
        <taxon>Pseudomonadota</taxon>
        <taxon>Betaproteobacteria</taxon>
        <taxon>Burkholderiales</taxon>
        <taxon>Comamonadaceae</taxon>
        <taxon>Ottowia</taxon>
    </lineage>
</organism>
<evidence type="ECO:0000256" key="1">
    <source>
        <dbReference type="SAM" id="MobiDB-lite"/>
    </source>
</evidence>
<gene>
    <name evidence="2" type="ORF">J1M35_18490</name>
</gene>
<feature type="compositionally biased region" description="Polar residues" evidence="1">
    <location>
        <begin position="306"/>
        <end position="318"/>
    </location>
</feature>
<evidence type="ECO:0000313" key="2">
    <source>
        <dbReference type="EMBL" id="QTD45003.1"/>
    </source>
</evidence>
<reference evidence="2" key="1">
    <citation type="submission" date="2021-03" db="EMBL/GenBank/DDBJ databases">
        <title>Ottowia sp. 27C isolated from the cloaca of a Giant Asian pond turtle (Heosemys grandis).</title>
        <authorList>
            <person name="Spergser J."/>
            <person name="Busse H.-J."/>
        </authorList>
    </citation>
    <scope>NUCLEOTIDE SEQUENCE</scope>
    <source>
        <strain evidence="2">27C</strain>
    </source>
</reference>
<dbReference type="EMBL" id="CP071796">
    <property type="protein sequence ID" value="QTD45003.1"/>
    <property type="molecule type" value="Genomic_DNA"/>
</dbReference>
<dbReference type="Proteomes" id="UP000663903">
    <property type="component" value="Chromosome"/>
</dbReference>
<feature type="region of interest" description="Disordered" evidence="1">
    <location>
        <begin position="306"/>
        <end position="326"/>
    </location>
</feature>
<protein>
    <submittedName>
        <fullName evidence="2">Uncharacterized protein</fullName>
    </submittedName>
</protein>
<dbReference type="RefSeq" id="WP_208008756.1">
    <property type="nucleotide sequence ID" value="NZ_CP071796.1"/>
</dbReference>
<name>A0A975H2M3_9BURK</name>
<dbReference type="AlphaFoldDB" id="A0A975H2M3"/>
<dbReference type="KEGG" id="otd:J1M35_18490"/>